<dbReference type="SUPFAM" id="SSF51735">
    <property type="entry name" value="NAD(P)-binding Rossmann-fold domains"/>
    <property type="match status" value="1"/>
</dbReference>
<dbReference type="RefSeq" id="WP_381523905.1">
    <property type="nucleotide sequence ID" value="NZ_JBHULN010000008.1"/>
</dbReference>
<dbReference type="PRINTS" id="PR00081">
    <property type="entry name" value="GDHRDH"/>
</dbReference>
<comment type="caution">
    <text evidence="4">The sequence shown here is derived from an EMBL/GenBank/DDBJ whole genome shotgun (WGS) entry which is preliminary data.</text>
</comment>
<dbReference type="InterPro" id="IPR002347">
    <property type="entry name" value="SDR_fam"/>
</dbReference>
<dbReference type="InterPro" id="IPR051911">
    <property type="entry name" value="SDR_oxidoreductase"/>
</dbReference>
<evidence type="ECO:0000313" key="5">
    <source>
        <dbReference type="Proteomes" id="UP001597469"/>
    </source>
</evidence>
<name>A0ABW5M5H7_9BACT</name>
<dbReference type="Gene3D" id="3.40.50.720">
    <property type="entry name" value="NAD(P)-binding Rossmann-like Domain"/>
    <property type="match status" value="1"/>
</dbReference>
<keyword evidence="2" id="KW-0560">Oxidoreductase</keyword>
<dbReference type="PANTHER" id="PTHR43976:SF16">
    <property type="entry name" value="SHORT-CHAIN DEHYDROGENASE_REDUCTASE FAMILY PROTEIN"/>
    <property type="match status" value="1"/>
</dbReference>
<proteinExistence type="inferred from homology"/>
<evidence type="ECO:0000313" key="4">
    <source>
        <dbReference type="EMBL" id="MFD2571944.1"/>
    </source>
</evidence>
<accession>A0ABW5M5H7</accession>
<evidence type="ECO:0000256" key="1">
    <source>
        <dbReference type="ARBA" id="ARBA00006484"/>
    </source>
</evidence>
<gene>
    <name evidence="4" type="ORF">ACFSUS_14975</name>
</gene>
<dbReference type="PRINTS" id="PR00080">
    <property type="entry name" value="SDRFAMILY"/>
</dbReference>
<dbReference type="PANTHER" id="PTHR43976">
    <property type="entry name" value="SHORT CHAIN DEHYDROGENASE"/>
    <property type="match status" value="1"/>
</dbReference>
<protein>
    <submittedName>
        <fullName evidence="4">SDR family NAD(P)-dependent oxidoreductase</fullName>
    </submittedName>
</protein>
<comment type="similarity">
    <text evidence="1 3">Belongs to the short-chain dehydrogenases/reductases (SDR) family.</text>
</comment>
<evidence type="ECO:0000256" key="3">
    <source>
        <dbReference type="RuleBase" id="RU000363"/>
    </source>
</evidence>
<dbReference type="EMBL" id="JBHULN010000008">
    <property type="protein sequence ID" value="MFD2571944.1"/>
    <property type="molecule type" value="Genomic_DNA"/>
</dbReference>
<sequence>MVTSRKVSGLTELVEKYGSAVLPLELDITNRAACFAALEKANSHFGRVDVVINNAAMGVIGMVEELGEQESRNLIEANLFGSLWVTQAALPILRAQGSGHILQLSSALGVYTFPSLGIYSASKFAVEGFSEALYLETKGMGIHVTIVEPNGFATEFSASTIQSKPIAAYDGVRAELNSNPAIIESDAYGDPQATSIAILKLVDATEPPLRLFLGKKALPLAQAVYQQRLASWQEWNAVAIAAHGL</sequence>
<evidence type="ECO:0000256" key="2">
    <source>
        <dbReference type="ARBA" id="ARBA00023002"/>
    </source>
</evidence>
<dbReference type="NCBIfam" id="NF006114">
    <property type="entry name" value="PRK08263.1"/>
    <property type="match status" value="1"/>
</dbReference>
<dbReference type="Pfam" id="PF00106">
    <property type="entry name" value="adh_short"/>
    <property type="match status" value="1"/>
</dbReference>
<dbReference type="Proteomes" id="UP001597469">
    <property type="component" value="Unassembled WGS sequence"/>
</dbReference>
<dbReference type="InterPro" id="IPR036291">
    <property type="entry name" value="NAD(P)-bd_dom_sf"/>
</dbReference>
<keyword evidence="5" id="KW-1185">Reference proteome</keyword>
<organism evidence="4 5">
    <name type="scientific">Spirosoma soli</name>
    <dbReference type="NCBI Taxonomy" id="1770529"/>
    <lineage>
        <taxon>Bacteria</taxon>
        <taxon>Pseudomonadati</taxon>
        <taxon>Bacteroidota</taxon>
        <taxon>Cytophagia</taxon>
        <taxon>Cytophagales</taxon>
        <taxon>Cytophagaceae</taxon>
        <taxon>Spirosoma</taxon>
    </lineage>
</organism>
<reference evidence="5" key="1">
    <citation type="journal article" date="2019" name="Int. J. Syst. Evol. Microbiol.">
        <title>The Global Catalogue of Microorganisms (GCM) 10K type strain sequencing project: providing services to taxonomists for standard genome sequencing and annotation.</title>
        <authorList>
            <consortium name="The Broad Institute Genomics Platform"/>
            <consortium name="The Broad Institute Genome Sequencing Center for Infectious Disease"/>
            <person name="Wu L."/>
            <person name="Ma J."/>
        </authorList>
    </citation>
    <scope>NUCLEOTIDE SEQUENCE [LARGE SCALE GENOMIC DNA]</scope>
    <source>
        <strain evidence="5">KCTC 42805</strain>
    </source>
</reference>